<sequence>MIFNEYIINNEVIFNVNMNELQPLGENGQGVILNAPTARCLQLLLESNGKIISREEFLDVVWKNRGVVVSQNTFYQNISLLRKSLIKAGLSQDIIVTVRQRGFVLAAGSHISSFFRADDVESEKPLNLQMTTNTSFPAVEGTAINSIVESKNTKENVIDKKTVVFKLPSWFFGTFSHYGCGQHSVFALVSNN</sequence>
<evidence type="ECO:0000256" key="2">
    <source>
        <dbReference type="PROSITE-ProRule" id="PRU01091"/>
    </source>
</evidence>
<dbReference type="Gene3D" id="1.10.10.10">
    <property type="entry name" value="Winged helix-like DNA-binding domain superfamily/Winged helix DNA-binding domain"/>
    <property type="match status" value="1"/>
</dbReference>
<proteinExistence type="predicted"/>
<evidence type="ECO:0000256" key="1">
    <source>
        <dbReference type="ARBA" id="ARBA00023125"/>
    </source>
</evidence>
<dbReference type="InterPro" id="IPR016032">
    <property type="entry name" value="Sig_transdc_resp-reg_C-effctor"/>
</dbReference>
<dbReference type="GO" id="GO:0000160">
    <property type="term" value="P:phosphorelay signal transduction system"/>
    <property type="evidence" value="ECO:0007669"/>
    <property type="project" value="InterPro"/>
</dbReference>
<keyword evidence="1 2" id="KW-0238">DNA-binding</keyword>
<dbReference type="InterPro" id="IPR001867">
    <property type="entry name" value="OmpR/PhoB-type_DNA-bd"/>
</dbReference>
<dbReference type="Pfam" id="PF00486">
    <property type="entry name" value="Trans_reg_C"/>
    <property type="match status" value="1"/>
</dbReference>
<dbReference type="Proteomes" id="UP000318370">
    <property type="component" value="Unassembled WGS sequence"/>
</dbReference>
<dbReference type="AlphaFoldDB" id="A0A564JBI5"/>
<dbReference type="PROSITE" id="PS51755">
    <property type="entry name" value="OMPR_PHOB"/>
    <property type="match status" value="1"/>
</dbReference>
<gene>
    <name evidence="4" type="ORF">SB6408_04579</name>
</gene>
<dbReference type="GO" id="GO:0003677">
    <property type="term" value="F:DNA binding"/>
    <property type="evidence" value="ECO:0007669"/>
    <property type="project" value="UniProtKB-UniRule"/>
</dbReference>
<dbReference type="SUPFAM" id="SSF46894">
    <property type="entry name" value="C-terminal effector domain of the bipartite response regulators"/>
    <property type="match status" value="1"/>
</dbReference>
<feature type="domain" description="OmpR/PhoB-type" evidence="3">
    <location>
        <begin position="3"/>
        <end position="107"/>
    </location>
</feature>
<dbReference type="GO" id="GO:0006355">
    <property type="term" value="P:regulation of DNA-templated transcription"/>
    <property type="evidence" value="ECO:0007669"/>
    <property type="project" value="InterPro"/>
</dbReference>
<accession>A0A564JBI5</accession>
<evidence type="ECO:0000313" key="4">
    <source>
        <dbReference type="EMBL" id="VUS54384.1"/>
    </source>
</evidence>
<organism evidence="4 5">
    <name type="scientific">Klebsiella spallanzanii</name>
    <dbReference type="NCBI Taxonomy" id="2587528"/>
    <lineage>
        <taxon>Bacteria</taxon>
        <taxon>Pseudomonadati</taxon>
        <taxon>Pseudomonadota</taxon>
        <taxon>Gammaproteobacteria</taxon>
        <taxon>Enterobacterales</taxon>
        <taxon>Enterobacteriaceae</taxon>
        <taxon>Klebsiella/Raoultella group</taxon>
        <taxon>Klebsiella</taxon>
    </lineage>
</organism>
<feature type="DNA-binding region" description="OmpR/PhoB-type" evidence="2">
    <location>
        <begin position="3"/>
        <end position="107"/>
    </location>
</feature>
<evidence type="ECO:0000313" key="5">
    <source>
        <dbReference type="Proteomes" id="UP000318370"/>
    </source>
</evidence>
<dbReference type="EMBL" id="CABGHF010000009">
    <property type="protein sequence ID" value="VUS54384.1"/>
    <property type="molecule type" value="Genomic_DNA"/>
</dbReference>
<dbReference type="CDD" id="cd00383">
    <property type="entry name" value="trans_reg_C"/>
    <property type="match status" value="1"/>
</dbReference>
<evidence type="ECO:0000259" key="3">
    <source>
        <dbReference type="PROSITE" id="PS51755"/>
    </source>
</evidence>
<dbReference type="SMART" id="SM00862">
    <property type="entry name" value="Trans_reg_C"/>
    <property type="match status" value="1"/>
</dbReference>
<protein>
    <recommendedName>
        <fullName evidence="3">OmpR/PhoB-type domain-containing protein</fullName>
    </recommendedName>
</protein>
<dbReference type="InterPro" id="IPR036388">
    <property type="entry name" value="WH-like_DNA-bd_sf"/>
</dbReference>
<name>A0A564JBI5_9ENTR</name>
<reference evidence="4 5" key="1">
    <citation type="submission" date="2019-07" db="EMBL/GenBank/DDBJ databases">
        <authorList>
            <person name="Brisse S."/>
            <person name="Rodrigues C."/>
            <person name="Thorpe H."/>
        </authorList>
    </citation>
    <scope>NUCLEOTIDE SEQUENCE [LARGE SCALE GENOMIC DNA]</scope>
    <source>
        <strain evidence="4">SB6408</strain>
    </source>
</reference>